<dbReference type="CDD" id="cd09272">
    <property type="entry name" value="RNase_HI_RT_Ty1"/>
    <property type="match status" value="1"/>
</dbReference>
<evidence type="ECO:0000259" key="10">
    <source>
        <dbReference type="PROSITE" id="PS50994"/>
    </source>
</evidence>
<evidence type="ECO:0000256" key="5">
    <source>
        <dbReference type="ARBA" id="ARBA00022842"/>
    </source>
</evidence>
<dbReference type="GO" id="GO:0016787">
    <property type="term" value="F:hydrolase activity"/>
    <property type="evidence" value="ECO:0007669"/>
    <property type="project" value="UniProtKB-KW"/>
</dbReference>
<keyword evidence="8" id="KW-0239">DNA-directed DNA polymerase</keyword>
<proteinExistence type="predicted"/>
<dbReference type="GO" id="GO:0006310">
    <property type="term" value="P:DNA recombination"/>
    <property type="evidence" value="ECO:0007669"/>
    <property type="project" value="UniProtKB-KW"/>
</dbReference>
<feature type="domain" description="Integrase catalytic" evidence="10">
    <location>
        <begin position="1"/>
        <end position="92"/>
    </location>
</feature>
<dbReference type="InterPro" id="IPR001584">
    <property type="entry name" value="Integrase_cat-core"/>
</dbReference>
<dbReference type="InterPro" id="IPR039537">
    <property type="entry name" value="Retrotran_Ty1/copia-like"/>
</dbReference>
<name>A0A6D2IT16_9BRAS</name>
<keyword evidence="9" id="KW-0233">DNA recombination</keyword>
<dbReference type="PANTHER" id="PTHR42648:SF11">
    <property type="entry name" value="TRANSPOSON TY4-P GAG-POL POLYPROTEIN"/>
    <property type="match status" value="1"/>
</dbReference>
<dbReference type="InterPro" id="IPR036397">
    <property type="entry name" value="RNaseH_sf"/>
</dbReference>
<evidence type="ECO:0000256" key="3">
    <source>
        <dbReference type="ARBA" id="ARBA00022759"/>
    </source>
</evidence>
<dbReference type="Pfam" id="PF00665">
    <property type="entry name" value="rve"/>
    <property type="match status" value="1"/>
</dbReference>
<comment type="caution">
    <text evidence="11">The sequence shown here is derived from an EMBL/GenBank/DDBJ whole genome shotgun (WGS) entry which is preliminary data.</text>
</comment>
<organism evidence="11 12">
    <name type="scientific">Microthlaspi erraticum</name>
    <dbReference type="NCBI Taxonomy" id="1685480"/>
    <lineage>
        <taxon>Eukaryota</taxon>
        <taxon>Viridiplantae</taxon>
        <taxon>Streptophyta</taxon>
        <taxon>Embryophyta</taxon>
        <taxon>Tracheophyta</taxon>
        <taxon>Spermatophyta</taxon>
        <taxon>Magnoliopsida</taxon>
        <taxon>eudicotyledons</taxon>
        <taxon>Gunneridae</taxon>
        <taxon>Pentapetalae</taxon>
        <taxon>rosids</taxon>
        <taxon>malvids</taxon>
        <taxon>Brassicales</taxon>
        <taxon>Brassicaceae</taxon>
        <taxon>Coluteocarpeae</taxon>
        <taxon>Microthlaspi</taxon>
    </lineage>
</organism>
<sequence length="168" mass="20004">MSQHSLGGCRYFVLFIDDYSKKVWVYFLRQKSDVFDKFKIWKAEVENQTGRKVKYMRLGNGIEYTDGKFVKFCEEHGIQRHYTLRKTPQQNGLHCYRQSAIFLAKNQVYHSSTKHIHVRFNNIRELATYGEIIMEKVHTSENAADMLTKPVTLEKFKHFLELFHVFPC</sequence>
<dbReference type="GO" id="GO:0046872">
    <property type="term" value="F:metal ion binding"/>
    <property type="evidence" value="ECO:0007669"/>
    <property type="project" value="UniProtKB-KW"/>
</dbReference>
<dbReference type="GO" id="GO:0003964">
    <property type="term" value="F:RNA-directed DNA polymerase activity"/>
    <property type="evidence" value="ECO:0007669"/>
    <property type="project" value="UniProtKB-KW"/>
</dbReference>
<dbReference type="AlphaFoldDB" id="A0A6D2IT16"/>
<dbReference type="EMBL" id="CACVBM020001072">
    <property type="protein sequence ID" value="CAA7028677.1"/>
    <property type="molecule type" value="Genomic_DNA"/>
</dbReference>
<dbReference type="PROSITE" id="PS50994">
    <property type="entry name" value="INTEGRASE"/>
    <property type="match status" value="1"/>
</dbReference>
<keyword evidence="12" id="KW-1185">Reference proteome</keyword>
<keyword evidence="8" id="KW-0808">Transferase</keyword>
<evidence type="ECO:0000256" key="6">
    <source>
        <dbReference type="ARBA" id="ARBA00022908"/>
    </source>
</evidence>
<dbReference type="GO" id="GO:0015074">
    <property type="term" value="P:DNA integration"/>
    <property type="evidence" value="ECO:0007669"/>
    <property type="project" value="UniProtKB-KW"/>
</dbReference>
<keyword evidence="7" id="KW-0695">RNA-directed DNA polymerase</keyword>
<evidence type="ECO:0000313" key="12">
    <source>
        <dbReference type="Proteomes" id="UP000467841"/>
    </source>
</evidence>
<keyword evidence="6" id="KW-0229">DNA integration</keyword>
<keyword evidence="5" id="KW-0460">Magnesium</keyword>
<evidence type="ECO:0000256" key="9">
    <source>
        <dbReference type="ARBA" id="ARBA00023172"/>
    </source>
</evidence>
<keyword evidence="8" id="KW-0548">Nucleotidyltransferase</keyword>
<keyword evidence="2" id="KW-0479">Metal-binding</keyword>
<keyword evidence="4" id="KW-0378">Hydrolase</keyword>
<dbReference type="GO" id="GO:0003887">
    <property type="term" value="F:DNA-directed DNA polymerase activity"/>
    <property type="evidence" value="ECO:0007669"/>
    <property type="project" value="UniProtKB-KW"/>
</dbReference>
<evidence type="ECO:0000256" key="2">
    <source>
        <dbReference type="ARBA" id="ARBA00022723"/>
    </source>
</evidence>
<dbReference type="OrthoDB" id="1935865at2759"/>
<evidence type="ECO:0000256" key="7">
    <source>
        <dbReference type="ARBA" id="ARBA00022918"/>
    </source>
</evidence>
<dbReference type="Gene3D" id="3.30.420.10">
    <property type="entry name" value="Ribonuclease H-like superfamily/Ribonuclease H"/>
    <property type="match status" value="1"/>
</dbReference>
<evidence type="ECO:0000256" key="8">
    <source>
        <dbReference type="ARBA" id="ARBA00022932"/>
    </source>
</evidence>
<dbReference type="GO" id="GO:0004519">
    <property type="term" value="F:endonuclease activity"/>
    <property type="evidence" value="ECO:0007669"/>
    <property type="project" value="UniProtKB-KW"/>
</dbReference>
<keyword evidence="3" id="KW-0255">Endonuclease</keyword>
<dbReference type="InterPro" id="IPR012337">
    <property type="entry name" value="RNaseH-like_sf"/>
</dbReference>
<accession>A0A6D2IT16</accession>
<protein>
    <recommendedName>
        <fullName evidence="10">Integrase catalytic domain-containing protein</fullName>
    </recommendedName>
</protein>
<dbReference type="Proteomes" id="UP000467841">
    <property type="component" value="Unassembled WGS sequence"/>
</dbReference>
<evidence type="ECO:0000313" key="11">
    <source>
        <dbReference type="EMBL" id="CAA7028677.1"/>
    </source>
</evidence>
<dbReference type="PANTHER" id="PTHR42648">
    <property type="entry name" value="TRANSPOSASE, PUTATIVE-RELATED"/>
    <property type="match status" value="1"/>
</dbReference>
<gene>
    <name evidence="11" type="ORF">MERR_LOCUS15912</name>
</gene>
<evidence type="ECO:0000256" key="4">
    <source>
        <dbReference type="ARBA" id="ARBA00022801"/>
    </source>
</evidence>
<dbReference type="SUPFAM" id="SSF53098">
    <property type="entry name" value="Ribonuclease H-like"/>
    <property type="match status" value="1"/>
</dbReference>
<evidence type="ECO:0000256" key="1">
    <source>
        <dbReference type="ARBA" id="ARBA00022722"/>
    </source>
</evidence>
<reference evidence="11" key="1">
    <citation type="submission" date="2020-01" db="EMBL/GenBank/DDBJ databases">
        <authorList>
            <person name="Mishra B."/>
        </authorList>
    </citation>
    <scope>NUCLEOTIDE SEQUENCE [LARGE SCALE GENOMIC DNA]</scope>
</reference>
<keyword evidence="1" id="KW-0540">Nuclease</keyword>
<dbReference type="GO" id="GO:0003676">
    <property type="term" value="F:nucleic acid binding"/>
    <property type="evidence" value="ECO:0007669"/>
    <property type="project" value="InterPro"/>
</dbReference>